<dbReference type="Proteomes" id="UP000237608">
    <property type="component" value="Unassembled WGS sequence"/>
</dbReference>
<accession>A0A2S7WBS7</accession>
<proteinExistence type="predicted"/>
<dbReference type="AlphaFoldDB" id="A0A2S7WBS7"/>
<evidence type="ECO:0000313" key="2">
    <source>
        <dbReference type="Proteomes" id="UP000237608"/>
    </source>
</evidence>
<comment type="caution">
    <text evidence="1">The sequence shown here is derived from an EMBL/GenBank/DDBJ whole genome shotgun (WGS) entry which is preliminary data.</text>
</comment>
<sequence length="70" mass="8027">MKSTHLSPIERGILTSSYKREIRNNIRNMKADSLSRIKESILYQYANSLNSTVEILRVSFILVAIFIIVA</sequence>
<keyword evidence="2" id="KW-1185">Reference proteome</keyword>
<protein>
    <submittedName>
        <fullName evidence="1">Uncharacterized protein</fullName>
    </submittedName>
</protein>
<dbReference type="OrthoDB" id="1202973at2"/>
<evidence type="ECO:0000313" key="1">
    <source>
        <dbReference type="EMBL" id="PQJ75084.1"/>
    </source>
</evidence>
<dbReference type="RefSeq" id="WP_105046225.1">
    <property type="nucleotide sequence ID" value="NZ_CP150662.1"/>
</dbReference>
<dbReference type="EMBL" id="MSCL01000001">
    <property type="protein sequence ID" value="PQJ75084.1"/>
    <property type="molecule type" value="Genomic_DNA"/>
</dbReference>
<gene>
    <name evidence="1" type="ORF">BTO13_07390</name>
</gene>
<organism evidence="1 2">
    <name type="scientific">Polaribacter gangjinensis</name>
    <dbReference type="NCBI Taxonomy" id="574710"/>
    <lineage>
        <taxon>Bacteria</taxon>
        <taxon>Pseudomonadati</taxon>
        <taxon>Bacteroidota</taxon>
        <taxon>Flavobacteriia</taxon>
        <taxon>Flavobacteriales</taxon>
        <taxon>Flavobacteriaceae</taxon>
    </lineage>
</organism>
<reference evidence="1 2" key="1">
    <citation type="submission" date="2016-12" db="EMBL/GenBank/DDBJ databases">
        <title>Trade-off between light-utilization and light-protection in marine flavobacteria.</title>
        <authorList>
            <person name="Kumagai Y."/>
            <person name="Yoshizawa S."/>
            <person name="Kogure K."/>
            <person name="Iwasaki W."/>
        </authorList>
    </citation>
    <scope>NUCLEOTIDE SEQUENCE [LARGE SCALE GENOMIC DNA]</scope>
    <source>
        <strain evidence="1 2">KCTC 22729</strain>
    </source>
</reference>
<name>A0A2S7WBS7_9FLAO</name>